<keyword evidence="1" id="KW-0547">Nucleotide-binding</keyword>
<keyword evidence="1" id="KW-0378">Hydrolase</keyword>
<gene>
    <name evidence="1" type="primary">ucp12_3</name>
    <name evidence="1" type="ORF">H4R21_006549</name>
</gene>
<dbReference type="EMBL" id="JANBUN010003555">
    <property type="protein sequence ID" value="KAJ2790274.1"/>
    <property type="molecule type" value="Genomic_DNA"/>
</dbReference>
<proteinExistence type="predicted"/>
<keyword evidence="1" id="KW-0067">ATP-binding</keyword>
<sequence>KYCGAGSAAAIDYAMVEHVVRHVHATSPTELAVLIFVPGVAEIQRCMEMMSQGTSGLHVLPLHAGLAPREQQRVFGAPPAGQRKVVVATNVAETSITIEDIGFVVETGRVREVQYSSESRVAQLVTTFCSQAAATQRRGRAGRRQRGVCYRIYTRAGQERAMREYTTPEIQRTPLEQVCLQAKELGYPDTAALLGEAMDAPEPKEVEGAEELLVAVGACGSAKGALLALGRWMARIPVDLRLAKMLVLGAALGVCFDRVLRLVALMSLRSLYMTAGNRDQIDEARKKAAVAQSDWLADLAILEQCLGAPPKTWPPFVSRMAVSEAKSGIRTLRDTMVQLGLAPRSSGADGPDHGDEVLKALLLAGLSPNIARVAVPRQKYQETIAGAISIDRQAREL</sequence>
<name>A0ACC1KI61_9FUNG</name>
<protein>
    <submittedName>
        <fullName evidence="1">ATP-dependent RNA helicase ucp12</fullName>
        <ecNumber evidence="1">3.6.4.13</ecNumber>
    </submittedName>
</protein>
<reference evidence="1" key="1">
    <citation type="submission" date="2022-07" db="EMBL/GenBank/DDBJ databases">
        <title>Phylogenomic reconstructions and comparative analyses of Kickxellomycotina fungi.</title>
        <authorList>
            <person name="Reynolds N.K."/>
            <person name="Stajich J.E."/>
            <person name="Barry K."/>
            <person name="Grigoriev I.V."/>
            <person name="Crous P."/>
            <person name="Smith M.E."/>
        </authorList>
    </citation>
    <scope>NUCLEOTIDE SEQUENCE</scope>
    <source>
        <strain evidence="1">BCRC 34780</strain>
    </source>
</reference>
<comment type="caution">
    <text evidence="1">The sequence shown here is derived from an EMBL/GenBank/DDBJ whole genome shotgun (WGS) entry which is preliminary data.</text>
</comment>
<feature type="non-terminal residue" evidence="1">
    <location>
        <position position="1"/>
    </location>
</feature>
<evidence type="ECO:0000313" key="1">
    <source>
        <dbReference type="EMBL" id="KAJ2790274.1"/>
    </source>
</evidence>
<dbReference type="EC" id="3.6.4.13" evidence="1"/>
<keyword evidence="2" id="KW-1185">Reference proteome</keyword>
<feature type="non-terminal residue" evidence="1">
    <location>
        <position position="397"/>
    </location>
</feature>
<keyword evidence="1" id="KW-0347">Helicase</keyword>
<dbReference type="Proteomes" id="UP001140087">
    <property type="component" value="Unassembled WGS sequence"/>
</dbReference>
<evidence type="ECO:0000313" key="2">
    <source>
        <dbReference type="Proteomes" id="UP001140087"/>
    </source>
</evidence>
<organism evidence="1 2">
    <name type="scientific">Coemansia helicoidea</name>
    <dbReference type="NCBI Taxonomy" id="1286919"/>
    <lineage>
        <taxon>Eukaryota</taxon>
        <taxon>Fungi</taxon>
        <taxon>Fungi incertae sedis</taxon>
        <taxon>Zoopagomycota</taxon>
        <taxon>Kickxellomycotina</taxon>
        <taxon>Kickxellomycetes</taxon>
        <taxon>Kickxellales</taxon>
        <taxon>Kickxellaceae</taxon>
        <taxon>Coemansia</taxon>
    </lineage>
</organism>
<accession>A0ACC1KI61</accession>